<dbReference type="Proteomes" id="UP000298050">
    <property type="component" value="Unassembled WGS sequence"/>
</dbReference>
<reference evidence="2 3" key="1">
    <citation type="submission" date="2019-04" db="EMBL/GenBank/DDBJ databases">
        <title>Taxonomy of novel Haliea sp. from mangrove soil of West Coast of India.</title>
        <authorList>
            <person name="Verma A."/>
            <person name="Kumar P."/>
            <person name="Krishnamurthi S."/>
        </authorList>
    </citation>
    <scope>NUCLEOTIDE SEQUENCE [LARGE SCALE GENOMIC DNA]</scope>
    <source>
        <strain evidence="2 3">SAOS-164</strain>
    </source>
</reference>
<dbReference type="EMBL" id="SRLE01000009">
    <property type="protein sequence ID" value="TGD72652.1"/>
    <property type="molecule type" value="Genomic_DNA"/>
</dbReference>
<proteinExistence type="predicted"/>
<dbReference type="OrthoDB" id="6076987at2"/>
<feature type="region of interest" description="Disordered" evidence="1">
    <location>
        <begin position="103"/>
        <end position="130"/>
    </location>
</feature>
<name>A0A4Z0LZ54_9GAMM</name>
<evidence type="ECO:0000256" key="1">
    <source>
        <dbReference type="SAM" id="MobiDB-lite"/>
    </source>
</evidence>
<organism evidence="2 3">
    <name type="scientific">Mangrovimicrobium sediminis</name>
    <dbReference type="NCBI Taxonomy" id="2562682"/>
    <lineage>
        <taxon>Bacteria</taxon>
        <taxon>Pseudomonadati</taxon>
        <taxon>Pseudomonadota</taxon>
        <taxon>Gammaproteobacteria</taxon>
        <taxon>Cellvibrionales</taxon>
        <taxon>Halieaceae</taxon>
        <taxon>Mangrovimicrobium</taxon>
    </lineage>
</organism>
<gene>
    <name evidence="2" type="ORF">E4634_14110</name>
</gene>
<keyword evidence="3" id="KW-1185">Reference proteome</keyword>
<sequence length="343" mass="37696">MLNLYVRLLDAAERSHLNRILYRLMVESRGQFRMVEASEANAVVISPDDPGSMRLIDSKKIVPIVYGPTPVDGVEWYIPKPGSSSDVAQTILGVSALFQPQEPAANTELSQTEAAPPAHASTPPRAADSETFSLGSAESFEYSRVVDVLQCAREQQQSVELTFAGAGPVYYLATTDDVYGTFTEIAGFLATREASENTGRTYQQRSLDDASLRRVVNKPNFFGYRMESLVWHAALALDDARIVDTAACYRLRRWPNFATLTYEHWYMKAAGILMRSRMSAQSLSVALDVPLDQACRFMSACDALGILELAGSGEQAGSSSAVPVKSKKSEKLLGKLLKRFFAK</sequence>
<evidence type="ECO:0000313" key="3">
    <source>
        <dbReference type="Proteomes" id="UP000298050"/>
    </source>
</evidence>
<accession>A0A4Z0LZ54</accession>
<dbReference type="RefSeq" id="WP_135444974.1">
    <property type="nucleotide sequence ID" value="NZ_SRLE01000009.1"/>
</dbReference>
<dbReference type="AlphaFoldDB" id="A0A4Z0LZ54"/>
<comment type="caution">
    <text evidence="2">The sequence shown here is derived from an EMBL/GenBank/DDBJ whole genome shotgun (WGS) entry which is preliminary data.</text>
</comment>
<protein>
    <submittedName>
        <fullName evidence="2">Uncharacterized protein</fullName>
    </submittedName>
</protein>
<evidence type="ECO:0000313" key="2">
    <source>
        <dbReference type="EMBL" id="TGD72652.1"/>
    </source>
</evidence>